<dbReference type="Proteomes" id="UP001152622">
    <property type="component" value="Chromosome 3"/>
</dbReference>
<evidence type="ECO:0000313" key="3">
    <source>
        <dbReference type="Proteomes" id="UP001152622"/>
    </source>
</evidence>
<keyword evidence="3" id="KW-1185">Reference proteome</keyword>
<name>A0A9Q1J6W6_SYNKA</name>
<organism evidence="2 3">
    <name type="scientific">Synaphobranchus kaupii</name>
    <name type="common">Kaup's arrowtooth eel</name>
    <dbReference type="NCBI Taxonomy" id="118154"/>
    <lineage>
        <taxon>Eukaryota</taxon>
        <taxon>Metazoa</taxon>
        <taxon>Chordata</taxon>
        <taxon>Craniata</taxon>
        <taxon>Vertebrata</taxon>
        <taxon>Euteleostomi</taxon>
        <taxon>Actinopterygii</taxon>
        <taxon>Neopterygii</taxon>
        <taxon>Teleostei</taxon>
        <taxon>Anguilliformes</taxon>
        <taxon>Synaphobranchidae</taxon>
        <taxon>Synaphobranchus</taxon>
    </lineage>
</organism>
<dbReference type="OrthoDB" id="8929799at2759"/>
<proteinExistence type="predicted"/>
<gene>
    <name evidence="2" type="ORF">SKAU_G00095110</name>
</gene>
<feature type="compositionally biased region" description="Basic and acidic residues" evidence="1">
    <location>
        <begin position="1"/>
        <end position="30"/>
    </location>
</feature>
<evidence type="ECO:0000256" key="1">
    <source>
        <dbReference type="SAM" id="MobiDB-lite"/>
    </source>
</evidence>
<evidence type="ECO:0000313" key="2">
    <source>
        <dbReference type="EMBL" id="KAJ8369483.1"/>
    </source>
</evidence>
<reference evidence="2" key="1">
    <citation type="journal article" date="2023" name="Science">
        <title>Genome structures resolve the early diversification of teleost fishes.</title>
        <authorList>
            <person name="Parey E."/>
            <person name="Louis A."/>
            <person name="Montfort J."/>
            <person name="Bouchez O."/>
            <person name="Roques C."/>
            <person name="Iampietro C."/>
            <person name="Lluch J."/>
            <person name="Castinel A."/>
            <person name="Donnadieu C."/>
            <person name="Desvignes T."/>
            <person name="Floi Bucao C."/>
            <person name="Jouanno E."/>
            <person name="Wen M."/>
            <person name="Mejri S."/>
            <person name="Dirks R."/>
            <person name="Jansen H."/>
            <person name="Henkel C."/>
            <person name="Chen W.J."/>
            <person name="Zahm M."/>
            <person name="Cabau C."/>
            <person name="Klopp C."/>
            <person name="Thompson A.W."/>
            <person name="Robinson-Rechavi M."/>
            <person name="Braasch I."/>
            <person name="Lecointre G."/>
            <person name="Bobe J."/>
            <person name="Postlethwait J.H."/>
            <person name="Berthelot C."/>
            <person name="Roest Crollius H."/>
            <person name="Guiguen Y."/>
        </authorList>
    </citation>
    <scope>NUCLEOTIDE SEQUENCE</scope>
    <source>
        <strain evidence="2">WJC10195</strain>
    </source>
</reference>
<comment type="caution">
    <text evidence="2">The sequence shown here is derived from an EMBL/GenBank/DDBJ whole genome shotgun (WGS) entry which is preliminary data.</text>
</comment>
<protein>
    <submittedName>
        <fullName evidence="2">Uncharacterized protein</fullName>
    </submittedName>
</protein>
<accession>A0A9Q1J6W6</accession>
<feature type="region of interest" description="Disordered" evidence="1">
    <location>
        <begin position="1"/>
        <end position="40"/>
    </location>
</feature>
<sequence length="95" mass="10910">MCDEEPGRKEERTGENQDNKAGQDEERNGGEEIPLLSKQPIRSLGRSYTAELSDKQVGEAVRKQLADGLARIHRSQLPGKYKVWCYQHVLYHRVM</sequence>
<dbReference type="EMBL" id="JAINUF010000003">
    <property type="protein sequence ID" value="KAJ8369483.1"/>
    <property type="molecule type" value="Genomic_DNA"/>
</dbReference>
<dbReference type="AlphaFoldDB" id="A0A9Q1J6W6"/>